<reference evidence="1 2" key="1">
    <citation type="submission" date="2015-09" db="EMBL/GenBank/DDBJ databases">
        <authorList>
            <consortium name="Pathogen Informatics"/>
        </authorList>
    </citation>
    <scope>NUCLEOTIDE SEQUENCE [LARGE SCALE GENOMIC DNA]</scope>
    <source>
        <strain evidence="1 2">2789STDY5834865</strain>
    </source>
</reference>
<name>A0A174UY14_9FIRM</name>
<organism evidence="1 2">
    <name type="scientific">Enterocloster clostridioformis</name>
    <dbReference type="NCBI Taxonomy" id="1531"/>
    <lineage>
        <taxon>Bacteria</taxon>
        <taxon>Bacillati</taxon>
        <taxon>Bacillota</taxon>
        <taxon>Clostridia</taxon>
        <taxon>Lachnospirales</taxon>
        <taxon>Lachnospiraceae</taxon>
        <taxon>Enterocloster</taxon>
    </lineage>
</organism>
<evidence type="ECO:0000313" key="2">
    <source>
        <dbReference type="Proteomes" id="UP000095512"/>
    </source>
</evidence>
<dbReference type="EMBL" id="CZAB01000144">
    <property type="protein sequence ID" value="CUQ27162.1"/>
    <property type="molecule type" value="Genomic_DNA"/>
</dbReference>
<dbReference type="AlphaFoldDB" id="A0A174UY14"/>
<gene>
    <name evidence="1" type="ORF">ERS852480_05306</name>
</gene>
<evidence type="ECO:0000313" key="1">
    <source>
        <dbReference type="EMBL" id="CUQ27162.1"/>
    </source>
</evidence>
<proteinExistence type="predicted"/>
<accession>A0A174UY14</accession>
<dbReference type="Proteomes" id="UP000095512">
    <property type="component" value="Unassembled WGS sequence"/>
</dbReference>
<sequence length="97" mass="11021">MLPLFLRKLMNMCLQIFDKPFAGDGKAVDVLVSDGDGAVNGRVCRPQGDPVIGPVKDQFCQNTDPQSRLHHGHNRVIIMDRIQLKKWKLIYKKSFKS</sequence>
<protein>
    <submittedName>
        <fullName evidence="1">Uncharacterized protein</fullName>
    </submittedName>
</protein>